<name>A0A8X6HZJ2_TRICU</name>
<evidence type="ECO:0000313" key="1">
    <source>
        <dbReference type="EMBL" id="GFR32792.1"/>
    </source>
</evidence>
<keyword evidence="2" id="KW-1185">Reference proteome</keyword>
<comment type="caution">
    <text evidence="1">The sequence shown here is derived from an EMBL/GenBank/DDBJ whole genome shotgun (WGS) entry which is preliminary data.</text>
</comment>
<organism evidence="1 2">
    <name type="scientific">Trichonephila clavata</name>
    <name type="common">Joro spider</name>
    <name type="synonym">Nephila clavata</name>
    <dbReference type="NCBI Taxonomy" id="2740835"/>
    <lineage>
        <taxon>Eukaryota</taxon>
        <taxon>Metazoa</taxon>
        <taxon>Ecdysozoa</taxon>
        <taxon>Arthropoda</taxon>
        <taxon>Chelicerata</taxon>
        <taxon>Arachnida</taxon>
        <taxon>Araneae</taxon>
        <taxon>Araneomorphae</taxon>
        <taxon>Entelegynae</taxon>
        <taxon>Araneoidea</taxon>
        <taxon>Nephilidae</taxon>
        <taxon>Trichonephila</taxon>
    </lineage>
</organism>
<reference evidence="1" key="1">
    <citation type="submission" date="2020-07" db="EMBL/GenBank/DDBJ databases">
        <title>Multicomponent nature underlies the extraordinary mechanical properties of spider dragline silk.</title>
        <authorList>
            <person name="Kono N."/>
            <person name="Nakamura H."/>
            <person name="Mori M."/>
            <person name="Yoshida Y."/>
            <person name="Ohtoshi R."/>
            <person name="Malay A.D."/>
            <person name="Moran D.A.P."/>
            <person name="Tomita M."/>
            <person name="Numata K."/>
            <person name="Arakawa K."/>
        </authorList>
    </citation>
    <scope>NUCLEOTIDE SEQUENCE</scope>
</reference>
<protein>
    <submittedName>
        <fullName evidence="1">Uncharacterized protein</fullName>
    </submittedName>
</protein>
<dbReference type="Proteomes" id="UP000887116">
    <property type="component" value="Unassembled WGS sequence"/>
</dbReference>
<evidence type="ECO:0000313" key="2">
    <source>
        <dbReference type="Proteomes" id="UP000887116"/>
    </source>
</evidence>
<dbReference type="EMBL" id="BMAO01029594">
    <property type="protein sequence ID" value="GFR32792.1"/>
    <property type="molecule type" value="Genomic_DNA"/>
</dbReference>
<accession>A0A8X6HZJ2</accession>
<gene>
    <name evidence="1" type="ORF">TNCT_397851</name>
</gene>
<proteinExistence type="predicted"/>
<dbReference type="AlphaFoldDB" id="A0A8X6HZJ2"/>
<sequence length="82" mass="9391">MCDLVFTKIVQFGLYLGIPCQRSKVLRHMVAPLQKVSDTSTRFDDVHENLVKPLPPSQRSTIYIVHDHNSVLKQMNRSHTSS</sequence>